<proteinExistence type="predicted"/>
<dbReference type="RefSeq" id="WP_111654119.1">
    <property type="nucleotide sequence ID" value="NZ_JACHWI010000004.1"/>
</dbReference>
<dbReference type="AlphaFoldDB" id="A0A327Z438"/>
<sequence length="78" mass="8880">MAVIGSFFPNKDSKGGVHRTEVECGWQLVDRRGETLLQLSTYGSEQRQSEKKVSQTIQLDRARAEELLEIMRRAFPGL</sequence>
<reference evidence="1 2" key="1">
    <citation type="submission" date="2018-06" db="EMBL/GenBank/DDBJ databases">
        <title>Genomic Encyclopedia of Type Strains, Phase III (KMG-III): the genomes of soil and plant-associated and newly described type strains.</title>
        <authorList>
            <person name="Whitman W."/>
        </authorList>
    </citation>
    <scope>NUCLEOTIDE SEQUENCE [LARGE SCALE GENOMIC DNA]</scope>
    <source>
        <strain evidence="1 2">CGMCC 4.7090</strain>
    </source>
</reference>
<dbReference type="EMBL" id="QLMJ01000024">
    <property type="protein sequence ID" value="RAK27188.1"/>
    <property type="molecule type" value="Genomic_DNA"/>
</dbReference>
<protein>
    <recommendedName>
        <fullName evidence="3">Methionyl-tRNA formyltransferase</fullName>
    </recommendedName>
</protein>
<dbReference type="Proteomes" id="UP000249341">
    <property type="component" value="Unassembled WGS sequence"/>
</dbReference>
<dbReference type="OrthoDB" id="9781481at2"/>
<evidence type="ECO:0008006" key="3">
    <source>
        <dbReference type="Google" id="ProtNLM"/>
    </source>
</evidence>
<accession>A0A327Z438</accession>
<evidence type="ECO:0000313" key="2">
    <source>
        <dbReference type="Proteomes" id="UP000249341"/>
    </source>
</evidence>
<evidence type="ECO:0000313" key="1">
    <source>
        <dbReference type="EMBL" id="RAK27188.1"/>
    </source>
</evidence>
<keyword evidence="2" id="KW-1185">Reference proteome</keyword>
<name>A0A327Z438_9ACTN</name>
<gene>
    <name evidence="1" type="ORF">B0I29_12475</name>
</gene>
<organism evidence="1 2">
    <name type="scientific">Actinoplanes lutulentus</name>
    <dbReference type="NCBI Taxonomy" id="1287878"/>
    <lineage>
        <taxon>Bacteria</taxon>
        <taxon>Bacillati</taxon>
        <taxon>Actinomycetota</taxon>
        <taxon>Actinomycetes</taxon>
        <taxon>Micromonosporales</taxon>
        <taxon>Micromonosporaceae</taxon>
        <taxon>Actinoplanes</taxon>
    </lineage>
</organism>
<comment type="caution">
    <text evidence="1">The sequence shown here is derived from an EMBL/GenBank/DDBJ whole genome shotgun (WGS) entry which is preliminary data.</text>
</comment>